<dbReference type="Proteomes" id="UP000284219">
    <property type="component" value="Unassembled WGS sequence"/>
</dbReference>
<evidence type="ECO:0000256" key="1">
    <source>
        <dbReference type="ARBA" id="ARBA00023125"/>
    </source>
</evidence>
<protein>
    <recommendedName>
        <fullName evidence="2">HTH cro/C1-type domain-containing protein</fullName>
    </recommendedName>
</protein>
<reference evidence="3 4" key="1">
    <citation type="submission" date="2016-08" db="EMBL/GenBank/DDBJ databases">
        <title>Novel Firmicute Genomes.</title>
        <authorList>
            <person name="Poppleton D.I."/>
            <person name="Gribaldo S."/>
        </authorList>
    </citation>
    <scope>NUCLEOTIDE SEQUENCE [LARGE SCALE GENOMIC DNA]</scope>
    <source>
        <strain evidence="3 4">RAOx-1</strain>
    </source>
</reference>
<dbReference type="SUPFAM" id="SSF47413">
    <property type="entry name" value="lambda repressor-like DNA-binding domains"/>
    <property type="match status" value="1"/>
</dbReference>
<evidence type="ECO:0000259" key="2">
    <source>
        <dbReference type="PROSITE" id="PS50943"/>
    </source>
</evidence>
<sequence>MSVLGKRLKKARESKGLTQLSAAKKLGISNGTLSGYERNYRDPDTAILDKMAELYEVNVDWLLGRTDDPGSESSAKEEFPFDPEANLFFYEFEKLSEEDKQKAIEHIKFLQHMAKEVNKKK</sequence>
<dbReference type="SMART" id="SM00530">
    <property type="entry name" value="HTH_XRE"/>
    <property type="match status" value="1"/>
</dbReference>
<evidence type="ECO:0000313" key="3">
    <source>
        <dbReference type="EMBL" id="RKD22586.1"/>
    </source>
</evidence>
<proteinExistence type="predicted"/>
<dbReference type="InterPro" id="IPR010982">
    <property type="entry name" value="Lambda_DNA-bd_dom_sf"/>
</dbReference>
<dbReference type="InterPro" id="IPR001387">
    <property type="entry name" value="Cro/C1-type_HTH"/>
</dbReference>
<keyword evidence="1" id="KW-0238">DNA-binding</keyword>
<dbReference type="PROSITE" id="PS50943">
    <property type="entry name" value="HTH_CROC1"/>
    <property type="match status" value="1"/>
</dbReference>
<dbReference type="CDD" id="cd00093">
    <property type="entry name" value="HTH_XRE"/>
    <property type="match status" value="1"/>
</dbReference>
<dbReference type="Gene3D" id="1.10.260.40">
    <property type="entry name" value="lambda repressor-like DNA-binding domains"/>
    <property type="match status" value="1"/>
</dbReference>
<dbReference type="AlphaFoldDB" id="A0A419SFM6"/>
<comment type="caution">
    <text evidence="3">The sequence shown here is derived from an EMBL/GenBank/DDBJ whole genome shotgun (WGS) entry which is preliminary data.</text>
</comment>
<dbReference type="OrthoDB" id="1863321at2"/>
<dbReference type="PANTHER" id="PTHR46558:SF11">
    <property type="entry name" value="HTH-TYPE TRANSCRIPTIONAL REGULATOR XRE"/>
    <property type="match status" value="1"/>
</dbReference>
<evidence type="ECO:0000313" key="4">
    <source>
        <dbReference type="Proteomes" id="UP000284219"/>
    </source>
</evidence>
<accession>A0A419SFM6</accession>
<dbReference type="PANTHER" id="PTHR46558">
    <property type="entry name" value="TRACRIPTIONAL REGULATORY PROTEIN-RELATED-RELATED"/>
    <property type="match status" value="1"/>
</dbReference>
<organism evidence="3 4">
    <name type="scientific">Ammoniphilus oxalaticus</name>
    <dbReference type="NCBI Taxonomy" id="66863"/>
    <lineage>
        <taxon>Bacteria</taxon>
        <taxon>Bacillati</taxon>
        <taxon>Bacillota</taxon>
        <taxon>Bacilli</taxon>
        <taxon>Bacillales</taxon>
        <taxon>Paenibacillaceae</taxon>
        <taxon>Aneurinibacillus group</taxon>
        <taxon>Ammoniphilus</taxon>
    </lineage>
</organism>
<dbReference type="EMBL" id="MCHY01000009">
    <property type="protein sequence ID" value="RKD22586.1"/>
    <property type="molecule type" value="Genomic_DNA"/>
</dbReference>
<name>A0A419SFM6_9BACL</name>
<gene>
    <name evidence="3" type="ORF">BEP19_10010</name>
</gene>
<feature type="domain" description="HTH cro/C1-type" evidence="2">
    <location>
        <begin position="8"/>
        <end position="62"/>
    </location>
</feature>
<keyword evidence="4" id="KW-1185">Reference proteome</keyword>
<dbReference type="RefSeq" id="WP_120190057.1">
    <property type="nucleotide sequence ID" value="NZ_MCHY01000009.1"/>
</dbReference>
<dbReference type="GO" id="GO:0003677">
    <property type="term" value="F:DNA binding"/>
    <property type="evidence" value="ECO:0007669"/>
    <property type="project" value="UniProtKB-KW"/>
</dbReference>
<dbReference type="Pfam" id="PF01381">
    <property type="entry name" value="HTH_3"/>
    <property type="match status" value="1"/>
</dbReference>